<reference evidence="3" key="1">
    <citation type="submission" date="2021-11" db="EMBL/GenBank/DDBJ databases">
        <title>Cultivation dependent microbiological survey of springs from the worlds oldest radium mine currently devoted to the extraction of radon-saturated water.</title>
        <authorList>
            <person name="Kapinusova G."/>
            <person name="Smrhova T."/>
            <person name="Strejcek M."/>
            <person name="Suman J."/>
            <person name="Jani K."/>
            <person name="Pajer P."/>
            <person name="Uhlik O."/>
        </authorList>
    </citation>
    <scope>NUCLEOTIDE SEQUENCE [LARGE SCALE GENOMIC DNA]</scope>
    <source>
        <strain evidence="3">J379</strain>
    </source>
</reference>
<dbReference type="SUPFAM" id="SSF53067">
    <property type="entry name" value="Actin-like ATPase domain"/>
    <property type="match status" value="1"/>
</dbReference>
<protein>
    <submittedName>
        <fullName evidence="2">ROK family protein</fullName>
    </submittedName>
</protein>
<dbReference type="PANTHER" id="PTHR18964">
    <property type="entry name" value="ROK (REPRESSOR, ORF, KINASE) FAMILY"/>
    <property type="match status" value="1"/>
</dbReference>
<dbReference type="Gene3D" id="3.30.420.40">
    <property type="match status" value="2"/>
</dbReference>
<accession>A0ABY5PNU7</accession>
<organism evidence="2 3">
    <name type="scientific">Svornostia abyssi</name>
    <dbReference type="NCBI Taxonomy" id="2898438"/>
    <lineage>
        <taxon>Bacteria</taxon>
        <taxon>Bacillati</taxon>
        <taxon>Actinomycetota</taxon>
        <taxon>Thermoleophilia</taxon>
        <taxon>Solirubrobacterales</taxon>
        <taxon>Baekduiaceae</taxon>
        <taxon>Svornostia</taxon>
    </lineage>
</organism>
<evidence type="ECO:0000313" key="3">
    <source>
        <dbReference type="Proteomes" id="UP001058860"/>
    </source>
</evidence>
<dbReference type="InterPro" id="IPR000600">
    <property type="entry name" value="ROK"/>
</dbReference>
<gene>
    <name evidence="2" type="ORF">LRS13_11365</name>
</gene>
<dbReference type="PROSITE" id="PS01125">
    <property type="entry name" value="ROK"/>
    <property type="match status" value="1"/>
</dbReference>
<evidence type="ECO:0000313" key="2">
    <source>
        <dbReference type="EMBL" id="UUY06080.1"/>
    </source>
</evidence>
<dbReference type="InterPro" id="IPR049874">
    <property type="entry name" value="ROK_cs"/>
</dbReference>
<dbReference type="PANTHER" id="PTHR18964:SF173">
    <property type="entry name" value="GLUCOKINASE"/>
    <property type="match status" value="1"/>
</dbReference>
<dbReference type="Pfam" id="PF00480">
    <property type="entry name" value="ROK"/>
    <property type="match status" value="1"/>
</dbReference>
<dbReference type="RefSeq" id="WP_353866509.1">
    <property type="nucleotide sequence ID" value="NZ_CP088295.1"/>
</dbReference>
<comment type="similarity">
    <text evidence="1">Belongs to the ROK (NagC/XylR) family.</text>
</comment>
<dbReference type="EMBL" id="CP088295">
    <property type="protein sequence ID" value="UUY06080.1"/>
    <property type="molecule type" value="Genomic_DNA"/>
</dbReference>
<dbReference type="InterPro" id="IPR043129">
    <property type="entry name" value="ATPase_NBD"/>
</dbReference>
<sequence length="312" mass="32113">MAERLIGVDVGGTKVSVAGLRGGILEDPVLEPTITSSAEELIDQLVRRIQAAGEAAAVGVAIPSIMDWEAGTARFSVNIPLQGVPVRDILRERLGVPVYVDNDATCAALAEAYDDDSHLLYSDLVAFTVGTGVGGGVIIGGKVHRGATGAAGELGHMIVGLDARDHVPPAREFPQRGSLEALAAGRTLDAMALQHGLRDGPETVRRAQAGDTEAIGLITLLGRRLGLGIANMINALDPQVVVIGGGVSAAEDLLIAPATDVARQYTITGGGTKTEIRRARYGRTAGVRGAGLLAGLELANDRGLDATEVLTG</sequence>
<proteinExistence type="inferred from homology"/>
<name>A0ABY5PNU7_9ACTN</name>
<evidence type="ECO:0000256" key="1">
    <source>
        <dbReference type="ARBA" id="ARBA00006479"/>
    </source>
</evidence>
<keyword evidence="3" id="KW-1185">Reference proteome</keyword>
<dbReference type="Proteomes" id="UP001058860">
    <property type="component" value="Chromosome"/>
</dbReference>